<protein>
    <recommendedName>
        <fullName evidence="3 13">Protein TonB</fullName>
    </recommendedName>
</protein>
<keyword evidence="13" id="KW-0735">Signal-anchor</keyword>
<comment type="subunit">
    <text evidence="12">Homodimer. Forms a complex with the accessory proteins ExbB and ExbD.</text>
</comment>
<proteinExistence type="inferred from homology"/>
<dbReference type="GO" id="GO:0098797">
    <property type="term" value="C:plasma membrane protein complex"/>
    <property type="evidence" value="ECO:0007669"/>
    <property type="project" value="TreeGrafter"/>
</dbReference>
<dbReference type="GO" id="GO:0055085">
    <property type="term" value="P:transmembrane transport"/>
    <property type="evidence" value="ECO:0007669"/>
    <property type="project" value="InterPro"/>
</dbReference>
<dbReference type="Pfam" id="PF03544">
    <property type="entry name" value="TonB_C"/>
    <property type="match status" value="1"/>
</dbReference>
<name>A0A5K1I7U7_9GAMM</name>
<keyword evidence="5 13" id="KW-1003">Cell membrane</keyword>
<dbReference type="InterPro" id="IPR003538">
    <property type="entry name" value="TonB"/>
</dbReference>
<feature type="domain" description="TonB C-terminal" evidence="15">
    <location>
        <begin position="182"/>
        <end position="269"/>
    </location>
</feature>
<evidence type="ECO:0000256" key="7">
    <source>
        <dbReference type="ARBA" id="ARBA00022692"/>
    </source>
</evidence>
<accession>A0A5K1I7U7</accession>
<comment type="subcellular location">
    <subcellularLocation>
        <location evidence="1 13">Cell inner membrane</location>
        <topology evidence="1 13">Single-pass membrane protein</topology>
        <orientation evidence="1 13">Periplasmic side</orientation>
    </subcellularLocation>
</comment>
<feature type="compositionally biased region" description="Pro residues" evidence="14">
    <location>
        <begin position="113"/>
        <end position="133"/>
    </location>
</feature>
<evidence type="ECO:0000259" key="15">
    <source>
        <dbReference type="PROSITE" id="PS52015"/>
    </source>
</evidence>
<reference evidence="16 17" key="1">
    <citation type="submission" date="2019-09" db="EMBL/GenBank/DDBJ databases">
        <authorList>
            <person name="Criscuolo A."/>
        </authorList>
    </citation>
    <scope>NUCLEOTIDE SEQUENCE [LARGE SCALE GENOMIC DNA]</scope>
    <source>
        <strain evidence="17">3(2)</strain>
    </source>
</reference>
<evidence type="ECO:0000256" key="13">
    <source>
        <dbReference type="RuleBase" id="RU362123"/>
    </source>
</evidence>
<dbReference type="GO" id="GO:0031992">
    <property type="term" value="F:energy transducer activity"/>
    <property type="evidence" value="ECO:0007669"/>
    <property type="project" value="InterPro"/>
</dbReference>
<evidence type="ECO:0000256" key="3">
    <source>
        <dbReference type="ARBA" id="ARBA00022362"/>
    </source>
</evidence>
<keyword evidence="7" id="KW-0812">Transmembrane</keyword>
<dbReference type="PRINTS" id="PR01374">
    <property type="entry name" value="TONBPROTEIN"/>
</dbReference>
<evidence type="ECO:0000256" key="6">
    <source>
        <dbReference type="ARBA" id="ARBA00022519"/>
    </source>
</evidence>
<evidence type="ECO:0000256" key="8">
    <source>
        <dbReference type="ARBA" id="ARBA00022737"/>
    </source>
</evidence>
<dbReference type="SUPFAM" id="SSF74653">
    <property type="entry name" value="TolA/TonB C-terminal domain"/>
    <property type="match status" value="1"/>
</dbReference>
<keyword evidence="6 13" id="KW-0997">Cell inner membrane</keyword>
<keyword evidence="9 13" id="KW-0653">Protein transport</keyword>
<dbReference type="GO" id="GO:0015031">
    <property type="term" value="P:protein transport"/>
    <property type="evidence" value="ECO:0007669"/>
    <property type="project" value="UniProtKB-UniRule"/>
</dbReference>
<evidence type="ECO:0000256" key="12">
    <source>
        <dbReference type="ARBA" id="ARBA00025849"/>
    </source>
</evidence>
<dbReference type="GO" id="GO:0030288">
    <property type="term" value="C:outer membrane-bounded periplasmic space"/>
    <property type="evidence" value="ECO:0007669"/>
    <property type="project" value="InterPro"/>
</dbReference>
<dbReference type="InterPro" id="IPR037682">
    <property type="entry name" value="TonB_C"/>
</dbReference>
<evidence type="ECO:0000256" key="10">
    <source>
        <dbReference type="ARBA" id="ARBA00022989"/>
    </source>
</evidence>
<keyword evidence="8" id="KW-0677">Repeat</keyword>
<evidence type="ECO:0000313" key="17">
    <source>
        <dbReference type="Proteomes" id="UP000326725"/>
    </source>
</evidence>
<sequence>MMRSLLAVLGGGTMALGLFWLLALLVAPPQQTIERPDVSVPLKLASMEEVAEPAATDAPTAKEDTPPATVAARDTLPEPLEAIPLPEQEPRPEPDREAERDTRPEPDPEPEPEPSPAPEPSPTSEPTPEPVPDPVSQSESAPSASSEGEAVAEAKDKPSDASAQDAAVEPTGQKSEARDVPVEVGEAVPVSRVPPSYPRRALRRGLEGHVELEFLIQPDGRVDPSSIRVLEARPRRVFEKAATAAVAEWRFEADGRLRRARQRLEFQLR</sequence>
<dbReference type="GO" id="GO:0015891">
    <property type="term" value="P:siderophore transport"/>
    <property type="evidence" value="ECO:0007669"/>
    <property type="project" value="InterPro"/>
</dbReference>
<feature type="compositionally biased region" description="Basic and acidic residues" evidence="14">
    <location>
        <begin position="88"/>
        <end position="106"/>
    </location>
</feature>
<evidence type="ECO:0000256" key="2">
    <source>
        <dbReference type="ARBA" id="ARBA00006555"/>
    </source>
</evidence>
<organism evidence="16 17">
    <name type="scientific">Halomonas lysinitropha</name>
    <dbReference type="NCBI Taxonomy" id="2607506"/>
    <lineage>
        <taxon>Bacteria</taxon>
        <taxon>Pseudomonadati</taxon>
        <taxon>Pseudomonadota</taxon>
        <taxon>Gammaproteobacteria</taxon>
        <taxon>Oceanospirillales</taxon>
        <taxon>Halomonadaceae</taxon>
        <taxon>Halomonas</taxon>
    </lineage>
</organism>
<keyword evidence="11" id="KW-0472">Membrane</keyword>
<dbReference type="Gene3D" id="3.30.2420.10">
    <property type="entry name" value="TonB"/>
    <property type="match status" value="1"/>
</dbReference>
<feature type="compositionally biased region" description="Low complexity" evidence="14">
    <location>
        <begin position="77"/>
        <end position="86"/>
    </location>
</feature>
<feature type="region of interest" description="Disordered" evidence="14">
    <location>
        <begin position="50"/>
        <end position="198"/>
    </location>
</feature>
<dbReference type="PANTHER" id="PTHR33446">
    <property type="entry name" value="PROTEIN TONB-RELATED"/>
    <property type="match status" value="1"/>
</dbReference>
<dbReference type="InterPro" id="IPR051045">
    <property type="entry name" value="TonB-dependent_transducer"/>
</dbReference>
<evidence type="ECO:0000256" key="9">
    <source>
        <dbReference type="ARBA" id="ARBA00022927"/>
    </source>
</evidence>
<dbReference type="PANTHER" id="PTHR33446:SF8">
    <property type="entry name" value="PROTEIN TONB"/>
    <property type="match status" value="1"/>
</dbReference>
<dbReference type="NCBIfam" id="TIGR01352">
    <property type="entry name" value="tonB_Cterm"/>
    <property type="match status" value="1"/>
</dbReference>
<evidence type="ECO:0000313" key="16">
    <source>
        <dbReference type="EMBL" id="VVZ96257.1"/>
    </source>
</evidence>
<evidence type="ECO:0000256" key="1">
    <source>
        <dbReference type="ARBA" id="ARBA00004383"/>
    </source>
</evidence>
<keyword evidence="4 13" id="KW-0813">Transport</keyword>
<evidence type="ECO:0000256" key="4">
    <source>
        <dbReference type="ARBA" id="ARBA00022448"/>
    </source>
</evidence>
<evidence type="ECO:0000256" key="11">
    <source>
        <dbReference type="ARBA" id="ARBA00023136"/>
    </source>
</evidence>
<dbReference type="InterPro" id="IPR006260">
    <property type="entry name" value="TonB/TolA_C"/>
</dbReference>
<evidence type="ECO:0000256" key="5">
    <source>
        <dbReference type="ARBA" id="ARBA00022475"/>
    </source>
</evidence>
<dbReference type="RefSeq" id="WP_151444072.1">
    <property type="nucleotide sequence ID" value="NZ_CABVOU010000039.1"/>
</dbReference>
<evidence type="ECO:0000256" key="14">
    <source>
        <dbReference type="SAM" id="MobiDB-lite"/>
    </source>
</evidence>
<keyword evidence="10" id="KW-1133">Transmembrane helix</keyword>
<dbReference type="Proteomes" id="UP000326725">
    <property type="component" value="Unassembled WGS sequence"/>
</dbReference>
<feature type="compositionally biased region" description="Low complexity" evidence="14">
    <location>
        <begin position="134"/>
        <end position="151"/>
    </location>
</feature>
<dbReference type="EMBL" id="CABVOU010000039">
    <property type="protein sequence ID" value="VVZ96257.1"/>
    <property type="molecule type" value="Genomic_DNA"/>
</dbReference>
<keyword evidence="17" id="KW-1185">Reference proteome</keyword>
<comment type="similarity">
    <text evidence="2 13">Belongs to the TonB family.</text>
</comment>
<comment type="function">
    <text evidence="13">Interacts with outer membrane receptor proteins that carry out high-affinity binding and energy dependent uptake into the periplasmic space of specific substrates. It could act to transduce energy from the cytoplasmic membrane to specific energy-requiring processes in the outer membrane, resulting in the release into the periplasm of ligands bound by these outer membrane proteins.</text>
</comment>
<dbReference type="PROSITE" id="PS52015">
    <property type="entry name" value="TONB_CTD"/>
    <property type="match status" value="1"/>
</dbReference>
<gene>
    <name evidence="16" type="ORF">HALO32_02353</name>
</gene>
<dbReference type="AlphaFoldDB" id="A0A5K1I7U7"/>